<dbReference type="OrthoDB" id="783096at2759"/>
<evidence type="ECO:0000313" key="3">
    <source>
        <dbReference type="Proteomes" id="UP000027361"/>
    </source>
</evidence>
<organism evidence="2 3">
    <name type="scientific">Tilletiaria anomala (strain ATCC 24038 / CBS 436.72 / UBC 951)</name>
    <dbReference type="NCBI Taxonomy" id="1037660"/>
    <lineage>
        <taxon>Eukaryota</taxon>
        <taxon>Fungi</taxon>
        <taxon>Dikarya</taxon>
        <taxon>Basidiomycota</taxon>
        <taxon>Ustilaginomycotina</taxon>
        <taxon>Exobasidiomycetes</taxon>
        <taxon>Georgefischeriales</taxon>
        <taxon>Tilletiariaceae</taxon>
        <taxon>Tilletiaria</taxon>
    </lineage>
</organism>
<protein>
    <recommendedName>
        <fullName evidence="4">Calcineurin-like phosphoesterase domain-containing protein</fullName>
    </recommendedName>
</protein>
<dbReference type="InParanoid" id="A0A066WFH7"/>
<comment type="caution">
    <text evidence="2">The sequence shown here is derived from an EMBL/GenBank/DDBJ whole genome shotgun (WGS) entry which is preliminary data.</text>
</comment>
<dbReference type="AlphaFoldDB" id="A0A066WFH7"/>
<evidence type="ECO:0000256" key="1">
    <source>
        <dbReference type="SAM" id="MobiDB-lite"/>
    </source>
</evidence>
<dbReference type="SUPFAM" id="SSF56300">
    <property type="entry name" value="Metallo-dependent phosphatases"/>
    <property type="match status" value="1"/>
</dbReference>
<dbReference type="Proteomes" id="UP000027361">
    <property type="component" value="Unassembled WGS sequence"/>
</dbReference>
<evidence type="ECO:0008006" key="4">
    <source>
        <dbReference type="Google" id="ProtNLM"/>
    </source>
</evidence>
<proteinExistence type="predicted"/>
<feature type="region of interest" description="Disordered" evidence="1">
    <location>
        <begin position="131"/>
        <end position="153"/>
    </location>
</feature>
<dbReference type="RefSeq" id="XP_013245380.1">
    <property type="nucleotide sequence ID" value="XM_013389926.1"/>
</dbReference>
<accession>A0A066WFH7</accession>
<dbReference type="GO" id="GO:0016788">
    <property type="term" value="F:hydrolase activity, acting on ester bonds"/>
    <property type="evidence" value="ECO:0007669"/>
    <property type="project" value="TreeGrafter"/>
</dbReference>
<evidence type="ECO:0000313" key="2">
    <source>
        <dbReference type="EMBL" id="KDN52541.1"/>
    </source>
</evidence>
<dbReference type="HOGENOM" id="CLU_087699_0_0_1"/>
<dbReference type="GeneID" id="25261943"/>
<sequence length="277" mass="30573">MITDYERNHFPAHSYTRKAPAGVGSGSGAAQAGTGSDNYWVPIYGNASAQRGSRPELLLWFFDSRSGKTMKKFNNTQIPDWIDQSVAKWVHSQVDGMQTAWTSVPPSLVFVHIPPHASAETQQTEPYSLQVGGVTDETPQNYTTENRKYPGLNDDSGFEGQGGESPYNYTGQDLVALISFLQSAAGNARVHAIVSGHQHGNDWCAPSNLQTRQKQIVPVCFAKHSGFGGYDYDNWNHGSRIFLFSLKDVGNSMQTYIRFLTGEVRYKTTVDAAWAIP</sequence>
<reference evidence="2 3" key="1">
    <citation type="submission" date="2014-05" db="EMBL/GenBank/DDBJ databases">
        <title>Draft genome sequence of a rare smut relative, Tilletiaria anomala UBC 951.</title>
        <authorList>
            <consortium name="DOE Joint Genome Institute"/>
            <person name="Toome M."/>
            <person name="Kuo A."/>
            <person name="Henrissat B."/>
            <person name="Lipzen A."/>
            <person name="Tritt A."/>
            <person name="Yoshinaga Y."/>
            <person name="Zane M."/>
            <person name="Barry K."/>
            <person name="Grigoriev I.V."/>
            <person name="Spatafora J.W."/>
            <person name="Aimea M.C."/>
        </authorList>
    </citation>
    <scope>NUCLEOTIDE SEQUENCE [LARGE SCALE GENOMIC DNA]</scope>
    <source>
        <strain evidence="2 3">UBC 951</strain>
    </source>
</reference>
<name>A0A066WFH7_TILAU</name>
<dbReference type="PANTHER" id="PTHR32440:SF11">
    <property type="entry name" value="METALLOPHOSPHOESTERASE DOMAIN-CONTAINING PROTEIN"/>
    <property type="match status" value="1"/>
</dbReference>
<dbReference type="InterPro" id="IPR029052">
    <property type="entry name" value="Metallo-depent_PP-like"/>
</dbReference>
<dbReference type="PANTHER" id="PTHR32440">
    <property type="entry name" value="PHOSPHATASE DCR2-RELATED-RELATED"/>
    <property type="match status" value="1"/>
</dbReference>
<dbReference type="OMA" id="HIPPHAS"/>
<gene>
    <name evidence="2" type="ORF">K437DRAFT_186642</name>
</gene>
<keyword evidence="3" id="KW-1185">Reference proteome</keyword>
<dbReference type="STRING" id="1037660.A0A066WFH7"/>
<dbReference type="EMBL" id="JMSN01000009">
    <property type="protein sequence ID" value="KDN52541.1"/>
    <property type="molecule type" value="Genomic_DNA"/>
</dbReference>
<dbReference type="GO" id="GO:0005737">
    <property type="term" value="C:cytoplasm"/>
    <property type="evidence" value="ECO:0007669"/>
    <property type="project" value="TreeGrafter"/>
</dbReference>